<evidence type="ECO:0000313" key="2">
    <source>
        <dbReference type="Proteomes" id="UP000466681"/>
    </source>
</evidence>
<protein>
    <submittedName>
        <fullName evidence="1">Uncharacterized protein</fullName>
    </submittedName>
</protein>
<dbReference type="EMBL" id="AP022560">
    <property type="protein sequence ID" value="BBX04338.1"/>
    <property type="molecule type" value="Genomic_DNA"/>
</dbReference>
<dbReference type="Proteomes" id="UP000466681">
    <property type="component" value="Chromosome"/>
</dbReference>
<evidence type="ECO:0000313" key="1">
    <source>
        <dbReference type="EMBL" id="BBX04338.1"/>
    </source>
</evidence>
<dbReference type="RefSeq" id="WP_083154039.1">
    <property type="nucleotide sequence ID" value="NZ_AP022560.1"/>
</dbReference>
<gene>
    <name evidence="1" type="ORF">MMOR_52740</name>
</gene>
<keyword evidence="2" id="KW-1185">Reference proteome</keyword>
<name>A0AAD1M8Q2_9MYCO</name>
<proteinExistence type="predicted"/>
<accession>A0AAD1M8Q2</accession>
<dbReference type="AlphaFoldDB" id="A0AAD1M8Q2"/>
<organism evidence="1 2">
    <name type="scientific">Mycolicibacterium moriokaense</name>
    <dbReference type="NCBI Taxonomy" id="39691"/>
    <lineage>
        <taxon>Bacteria</taxon>
        <taxon>Bacillati</taxon>
        <taxon>Actinomycetota</taxon>
        <taxon>Actinomycetes</taxon>
        <taxon>Mycobacteriales</taxon>
        <taxon>Mycobacteriaceae</taxon>
        <taxon>Mycolicibacterium</taxon>
    </lineage>
</organism>
<dbReference type="KEGG" id="mmor:MMOR_52740"/>
<reference evidence="1 2" key="1">
    <citation type="journal article" date="2019" name="Emerg. Microbes Infect.">
        <title>Comprehensive subspecies identification of 175 nontuberculous mycobacteria species based on 7547 genomic profiles.</title>
        <authorList>
            <person name="Matsumoto Y."/>
            <person name="Kinjo T."/>
            <person name="Motooka D."/>
            <person name="Nabeya D."/>
            <person name="Jung N."/>
            <person name="Uechi K."/>
            <person name="Horii T."/>
            <person name="Iida T."/>
            <person name="Fujita J."/>
            <person name="Nakamura S."/>
        </authorList>
    </citation>
    <scope>NUCLEOTIDE SEQUENCE [LARGE SCALE GENOMIC DNA]</scope>
    <source>
        <strain evidence="1 2">JCM 6375</strain>
    </source>
</reference>
<sequence>MDLTGVRWEAVAEVSLRTTARGPVEEDVFFVFTYDDGTRIAIGLGDSDQLLPRLQALPGFDNEAFIRAMATSEEGSSVLWRR</sequence>